<comment type="caution">
    <text evidence="2">The sequence shown here is derived from an EMBL/GenBank/DDBJ whole genome shotgun (WGS) entry which is preliminary data.</text>
</comment>
<dbReference type="OrthoDB" id="2955631at2"/>
<protein>
    <recommendedName>
        <fullName evidence="4">DUF2254 domain-containing protein</fullName>
    </recommendedName>
</protein>
<evidence type="ECO:0000256" key="1">
    <source>
        <dbReference type="SAM" id="Phobius"/>
    </source>
</evidence>
<keyword evidence="1" id="KW-1133">Transmembrane helix</keyword>
<keyword evidence="3" id="KW-1185">Reference proteome</keyword>
<keyword evidence="1" id="KW-0472">Membrane</keyword>
<dbReference type="EMBL" id="AVBH01000028">
    <property type="protein sequence ID" value="KGO99156.1"/>
    <property type="molecule type" value="Genomic_DNA"/>
</dbReference>
<feature type="transmembrane region" description="Helical" evidence="1">
    <location>
        <begin position="63"/>
        <end position="88"/>
    </location>
</feature>
<organism evidence="2 3">
    <name type="scientific">Lysobacter defluvii IMMIB APB-9 = DSM 18482</name>
    <dbReference type="NCBI Taxonomy" id="1385515"/>
    <lineage>
        <taxon>Bacteria</taxon>
        <taxon>Pseudomonadati</taxon>
        <taxon>Pseudomonadota</taxon>
        <taxon>Gammaproteobacteria</taxon>
        <taxon>Lysobacterales</taxon>
        <taxon>Lysobacteraceae</taxon>
        <taxon>Novilysobacter</taxon>
    </lineage>
</organism>
<dbReference type="STRING" id="1385515.GCA_000423325_00423"/>
<feature type="transmembrane region" description="Helical" evidence="1">
    <location>
        <begin position="109"/>
        <end position="128"/>
    </location>
</feature>
<feature type="transmembrane region" description="Helical" evidence="1">
    <location>
        <begin position="15"/>
        <end position="36"/>
    </location>
</feature>
<dbReference type="RefSeq" id="WP_052106593.1">
    <property type="nucleotide sequence ID" value="NZ_AUHT01000004.1"/>
</dbReference>
<feature type="transmembrane region" description="Helical" evidence="1">
    <location>
        <begin position="140"/>
        <end position="161"/>
    </location>
</feature>
<dbReference type="Proteomes" id="UP000030003">
    <property type="component" value="Unassembled WGS sequence"/>
</dbReference>
<dbReference type="InterPro" id="IPR018723">
    <property type="entry name" value="DUF2254_membrane"/>
</dbReference>
<dbReference type="Pfam" id="PF10011">
    <property type="entry name" value="DUF2254"/>
    <property type="match status" value="1"/>
</dbReference>
<proteinExistence type="predicted"/>
<accession>A0A0A0MBU0</accession>
<dbReference type="eggNOG" id="COG4325">
    <property type="taxonomic scope" value="Bacteria"/>
</dbReference>
<gene>
    <name evidence="2" type="ORF">N791_10880</name>
</gene>
<dbReference type="AlphaFoldDB" id="A0A0A0MBU0"/>
<evidence type="ECO:0000313" key="2">
    <source>
        <dbReference type="EMBL" id="KGO99156.1"/>
    </source>
</evidence>
<sequence>MNRLVLVWEKLRSSLWFTPALMVAAAVALAVGLIQVESPEGAGRLAARWPRVFGAGAEGSRGLLSAIASSMITVAGVVFSITVVALTLASNQYTPRILRNFMRDRPNQLVIGVLMGVFAYCLVVLRTIRGGEDGVFVPGLAVLGAVLLAFVAIGFLVFFIHHVAESLQATRIVESVADETLEAVDRLFPDPAGDEPEQALSGDGRDLSGAAAWVSLPAHRSGYLQAFDTAALLELAREEGVVVRMEKQIGEFVIQGCPLASISNRPLHERLVQRLNAVCSLGRYRTVEQDAGYGIRQIVDIALKALSPGINDTTTAINCVDYLATILARLVDRSIAAPLHREDGHLLLITRDPTFAGLVAVAFDQIRQNAAGNTAVLGRQLEVLATLRALAPNGERVEVLRGHERLIVETVDRTVPSAHDRARLRERAGVSGLSGTAG</sequence>
<keyword evidence="1" id="KW-0812">Transmembrane</keyword>
<evidence type="ECO:0000313" key="3">
    <source>
        <dbReference type="Proteomes" id="UP000030003"/>
    </source>
</evidence>
<evidence type="ECO:0008006" key="4">
    <source>
        <dbReference type="Google" id="ProtNLM"/>
    </source>
</evidence>
<name>A0A0A0MBU0_9GAMM</name>
<reference evidence="2 3" key="1">
    <citation type="submission" date="2013-08" db="EMBL/GenBank/DDBJ databases">
        <title>Genomic analysis of Lysobacter defluvii.</title>
        <authorList>
            <person name="Wang Q."/>
            <person name="Wang G."/>
        </authorList>
    </citation>
    <scope>NUCLEOTIDE SEQUENCE [LARGE SCALE GENOMIC DNA]</scope>
    <source>
        <strain evidence="2 3">IMMIB APB-9</strain>
    </source>
</reference>